<dbReference type="SMART" id="SM00960">
    <property type="entry name" value="Robl_LC7"/>
    <property type="match status" value="1"/>
</dbReference>
<dbReference type="Proteomes" id="UP000483802">
    <property type="component" value="Unassembled WGS sequence"/>
</dbReference>
<evidence type="ECO:0000313" key="2">
    <source>
        <dbReference type="EMBL" id="MVO90224.1"/>
    </source>
</evidence>
<organism evidence="2 3">
    <name type="scientific">Streptomyces typhae</name>
    <dbReference type="NCBI Taxonomy" id="2681492"/>
    <lineage>
        <taxon>Bacteria</taxon>
        <taxon>Bacillati</taxon>
        <taxon>Actinomycetota</taxon>
        <taxon>Actinomycetes</taxon>
        <taxon>Kitasatosporales</taxon>
        <taxon>Streptomycetaceae</taxon>
        <taxon>Streptomyces</taxon>
    </lineage>
</organism>
<dbReference type="Pfam" id="PF03259">
    <property type="entry name" value="Robl_LC7"/>
    <property type="match status" value="1"/>
</dbReference>
<dbReference type="InterPro" id="IPR053141">
    <property type="entry name" value="Mycobact_SerProt_Inhib_Rv3364c"/>
</dbReference>
<accession>A0A6L6X8P2</accession>
<dbReference type="PANTHER" id="PTHR36222:SF1">
    <property type="entry name" value="SERINE PROTEASE INHIBITOR RV3364C"/>
    <property type="match status" value="1"/>
</dbReference>
<sequence length="168" mass="17780">MSTHSPTHDVSDAVPAEASAAGPQEAMAWLLRQFAIDVSGVTHAVLLSRDGLRLLDSDVDKDWADELSAAVSGMASIASNITGPRNETHPATQIMIEREDCLVFVQNAGRAAAVEGYPGTDGFVDTVLAAIATPDADAGRVGFEMGRLIGRFERYMLVPVRVSAGDVR</sequence>
<dbReference type="InterPro" id="IPR004942">
    <property type="entry name" value="Roadblock/LAMTOR2_dom"/>
</dbReference>
<proteinExistence type="predicted"/>
<evidence type="ECO:0000259" key="1">
    <source>
        <dbReference type="SMART" id="SM00960"/>
    </source>
</evidence>
<keyword evidence="3" id="KW-1185">Reference proteome</keyword>
<comment type="caution">
    <text evidence="2">The sequence shown here is derived from an EMBL/GenBank/DDBJ whole genome shotgun (WGS) entry which is preliminary data.</text>
</comment>
<dbReference type="RefSeq" id="WP_157169247.1">
    <property type="nucleotide sequence ID" value="NZ_WPNZ01000031.1"/>
</dbReference>
<gene>
    <name evidence="2" type="ORF">GPA10_37115</name>
</gene>
<dbReference type="AlphaFoldDB" id="A0A6L6X8P2"/>
<dbReference type="Gene3D" id="3.30.450.30">
    <property type="entry name" value="Dynein light chain 2a, cytoplasmic"/>
    <property type="match status" value="1"/>
</dbReference>
<dbReference type="PANTHER" id="PTHR36222">
    <property type="entry name" value="SERINE PROTEASE INHIBITOR RV3364C"/>
    <property type="match status" value="1"/>
</dbReference>
<feature type="domain" description="Roadblock/LAMTOR2" evidence="1">
    <location>
        <begin position="28"/>
        <end position="132"/>
    </location>
</feature>
<evidence type="ECO:0000313" key="3">
    <source>
        <dbReference type="Proteomes" id="UP000483802"/>
    </source>
</evidence>
<dbReference type="EMBL" id="WPNZ01000031">
    <property type="protein sequence ID" value="MVO90224.1"/>
    <property type="molecule type" value="Genomic_DNA"/>
</dbReference>
<dbReference type="SUPFAM" id="SSF103196">
    <property type="entry name" value="Roadblock/LC7 domain"/>
    <property type="match status" value="1"/>
</dbReference>
<name>A0A6L6X8P2_9ACTN</name>
<protein>
    <submittedName>
        <fullName evidence="2">Roadblock/LC7 domain-containing protein</fullName>
    </submittedName>
</protein>
<reference evidence="2 3" key="1">
    <citation type="submission" date="2019-11" db="EMBL/GenBank/DDBJ databases">
        <title>Streptomyces typhae sp. nov., a novel endophytic actinomycete isolated from the root of cattail pollen (Typha angustifolia L.).</title>
        <authorList>
            <person name="Peng C."/>
        </authorList>
    </citation>
    <scope>NUCLEOTIDE SEQUENCE [LARGE SCALE GENOMIC DNA]</scope>
    <source>
        <strain evidence="3">p1417</strain>
    </source>
</reference>